<dbReference type="AlphaFoldDB" id="A0A168BRR2"/>
<proteinExistence type="predicted"/>
<dbReference type="InterPro" id="IPR029052">
    <property type="entry name" value="Metallo-depent_PP-like"/>
</dbReference>
<dbReference type="VEuPathDB" id="FungiDB:AAP_01330"/>
<comment type="caution">
    <text evidence="3">The sequence shown here is derived from an EMBL/GenBank/DDBJ whole genome shotgun (WGS) entry which is preliminary data.</text>
</comment>
<dbReference type="GO" id="GO:0006506">
    <property type="term" value="P:GPI anchor biosynthetic process"/>
    <property type="evidence" value="ECO:0007669"/>
    <property type="project" value="InterPro"/>
</dbReference>
<dbReference type="GO" id="GO:0016020">
    <property type="term" value="C:membrane"/>
    <property type="evidence" value="ECO:0007669"/>
    <property type="project" value="GOC"/>
</dbReference>
<dbReference type="EMBL" id="AZGZ01000004">
    <property type="protein sequence ID" value="KZZ95654.1"/>
    <property type="molecule type" value="Genomic_DNA"/>
</dbReference>
<dbReference type="OrthoDB" id="4206391at2759"/>
<keyword evidence="4" id="KW-1185">Reference proteome</keyword>
<evidence type="ECO:0000313" key="3">
    <source>
        <dbReference type="EMBL" id="KZZ95654.1"/>
    </source>
</evidence>
<sequence>MSLPFPSTTPHALSSSRLFDLIPSPIRTYASGLRDSFIQKVRRSGVLDRISHLTGAKLRSINGNRDTPGGSRPLLYSVILWICTVPNLLIFLWICTLYWGERKVWKDSVRSCAWDTWEDWPAGAAPHHVALVADPQLVDAHTYPGRGPFLSHLTEYYTDSYLYRGYVSLQSRLRPDTTFFLGDLFDGGREWATADGSYVSPDKRFKSYGEDYWESEYRRFVRLFFNTWKKSTGVSEIDDDEYGTISDTEKRLKAKRQQQRQIVASLPGNHDIGFSNRVNTHVRDRFETWFGPANRLDVIGNHSFVSFDGPSLSAMDPGERNAAGQLDTEPIFKPTKEFLDNVQGLKAKAVRDELRELRGETYYVPDKDTSSEDNTSEFPTVILTHVPFWRDPDTDCGPLRERHLGAGGIPDDWGNSIKIERGYQYQNVLTDWTSRYVLEKIGNGVKAIYSGDDHDYCEIEHTKYAREGETAAKEITVKSTSMVMGVRKPGFLLAHDTEQIVSPA</sequence>
<dbReference type="Proteomes" id="UP000242877">
    <property type="component" value="Unassembled WGS sequence"/>
</dbReference>
<organism evidence="3 4">
    <name type="scientific">Ascosphaera apis ARSEF 7405</name>
    <dbReference type="NCBI Taxonomy" id="392613"/>
    <lineage>
        <taxon>Eukaryota</taxon>
        <taxon>Fungi</taxon>
        <taxon>Dikarya</taxon>
        <taxon>Ascomycota</taxon>
        <taxon>Pezizomycotina</taxon>
        <taxon>Eurotiomycetes</taxon>
        <taxon>Eurotiomycetidae</taxon>
        <taxon>Onygenales</taxon>
        <taxon>Ascosphaeraceae</taxon>
        <taxon>Ascosphaera</taxon>
    </lineage>
</organism>
<evidence type="ECO:0000313" key="4">
    <source>
        <dbReference type="Proteomes" id="UP000242877"/>
    </source>
</evidence>
<evidence type="ECO:0000256" key="1">
    <source>
        <dbReference type="ARBA" id="ARBA00023136"/>
    </source>
</evidence>
<name>A0A168BRR2_9EURO</name>
<dbReference type="SUPFAM" id="SSF56300">
    <property type="entry name" value="Metallo-dependent phosphatases"/>
    <property type="match status" value="1"/>
</dbReference>
<dbReference type="GO" id="GO:0005783">
    <property type="term" value="C:endoplasmic reticulum"/>
    <property type="evidence" value="ECO:0007669"/>
    <property type="project" value="TreeGrafter"/>
</dbReference>
<reference evidence="3 4" key="1">
    <citation type="journal article" date="2016" name="Genome Biol. Evol.">
        <title>Divergent and convergent evolution of fungal pathogenicity.</title>
        <authorList>
            <person name="Shang Y."/>
            <person name="Xiao G."/>
            <person name="Zheng P."/>
            <person name="Cen K."/>
            <person name="Zhan S."/>
            <person name="Wang C."/>
        </authorList>
    </citation>
    <scope>NUCLEOTIDE SEQUENCE [LARGE SCALE GENOMIC DNA]</scope>
    <source>
        <strain evidence="3 4">ARSEF 7405</strain>
    </source>
</reference>
<protein>
    <submittedName>
        <fullName evidence="3">Manganese ion homeostasis</fullName>
    </submittedName>
</protein>
<dbReference type="InterPro" id="IPR033308">
    <property type="entry name" value="PGAP5/Cdc1/Ted1"/>
</dbReference>
<keyword evidence="2" id="KW-0812">Transmembrane</keyword>
<evidence type="ECO:0000256" key="2">
    <source>
        <dbReference type="SAM" id="Phobius"/>
    </source>
</evidence>
<keyword evidence="2" id="KW-1133">Transmembrane helix</keyword>
<dbReference type="PANTHER" id="PTHR13315">
    <property type="entry name" value="METALLO PHOSPHOESTERASE RELATED"/>
    <property type="match status" value="1"/>
</dbReference>
<feature type="transmembrane region" description="Helical" evidence="2">
    <location>
        <begin position="74"/>
        <end position="100"/>
    </location>
</feature>
<dbReference type="PANTHER" id="PTHR13315:SF4">
    <property type="entry name" value="METALLOPHOSPHOESTERASE, ISOFORM E"/>
    <property type="match status" value="1"/>
</dbReference>
<keyword evidence="1 2" id="KW-0472">Membrane</keyword>
<gene>
    <name evidence="3" type="ORF">AAP_01330</name>
</gene>
<accession>A0A168BRR2</accession>